<dbReference type="Proteomes" id="UP000664698">
    <property type="component" value="Unassembled WGS sequence"/>
</dbReference>
<comment type="caution">
    <text evidence="2">The sequence shown here is derived from an EMBL/GenBank/DDBJ whole genome shotgun (WGS) entry which is preliminary data.</text>
</comment>
<gene>
    <name evidence="2" type="ORF">J0A67_04995</name>
</gene>
<protein>
    <submittedName>
        <fullName evidence="2">DUF1080 domain-containing protein</fullName>
    </submittedName>
</protein>
<dbReference type="RefSeq" id="WP_206568160.1">
    <property type="nucleotide sequence ID" value="NZ_JAFKCW010000001.1"/>
</dbReference>
<name>A0ABS3BPE8_9BACT</name>
<dbReference type="Gene3D" id="2.60.120.560">
    <property type="entry name" value="Exo-inulinase, domain 1"/>
    <property type="match status" value="1"/>
</dbReference>
<dbReference type="Pfam" id="PF06439">
    <property type="entry name" value="3keto-disac_hyd"/>
    <property type="match status" value="1"/>
</dbReference>
<accession>A0ABS3BPE8</accession>
<proteinExistence type="predicted"/>
<keyword evidence="3" id="KW-1185">Reference proteome</keyword>
<evidence type="ECO:0000313" key="2">
    <source>
        <dbReference type="EMBL" id="MBN7800205.1"/>
    </source>
</evidence>
<evidence type="ECO:0000259" key="1">
    <source>
        <dbReference type="Pfam" id="PF06439"/>
    </source>
</evidence>
<dbReference type="EMBL" id="JAFKCW010000001">
    <property type="protein sequence ID" value="MBN7800205.1"/>
    <property type="molecule type" value="Genomic_DNA"/>
</dbReference>
<organism evidence="2 3">
    <name type="scientific">Algoriphagus aestuariicola</name>
    <dbReference type="NCBI Taxonomy" id="1852016"/>
    <lineage>
        <taxon>Bacteria</taxon>
        <taxon>Pseudomonadati</taxon>
        <taxon>Bacteroidota</taxon>
        <taxon>Cytophagia</taxon>
        <taxon>Cytophagales</taxon>
        <taxon>Cyclobacteriaceae</taxon>
        <taxon>Algoriphagus</taxon>
    </lineage>
</organism>
<sequence>MRPLLSRFAFLLFLLPFLSFQGRIPLEKRALFDGMTFQGWEGDTTKTWRIVDGMLVGGSLEETVPHNDFLVTDREYGDFILTLKIRLRGQEGFINSGIQFHSQRLADPAYEMTGYQADWGEGYWASLYDESRRNKTLIAPDSTQVLKWIKKGEWNDYKIHAEKGRIQLFINGHQTVDYKEPDSMIPQSGLISLQIHGGGKAEVAIKDIFIEELNQKNR</sequence>
<reference evidence="2 3" key="1">
    <citation type="submission" date="2021-03" db="EMBL/GenBank/DDBJ databases">
        <title>novel species isolated from a fishpond in China.</title>
        <authorList>
            <person name="Lu H."/>
            <person name="Cai Z."/>
        </authorList>
    </citation>
    <scope>NUCLEOTIDE SEQUENCE [LARGE SCALE GENOMIC DNA]</scope>
    <source>
        <strain evidence="2 3">JCM 31546</strain>
    </source>
</reference>
<feature type="domain" description="3-keto-alpha-glucoside-1,2-lyase/3-keto-2-hydroxy-glucal hydratase" evidence="1">
    <location>
        <begin position="29"/>
        <end position="210"/>
    </location>
</feature>
<dbReference type="InterPro" id="IPR010496">
    <property type="entry name" value="AL/BT2_dom"/>
</dbReference>
<evidence type="ECO:0000313" key="3">
    <source>
        <dbReference type="Proteomes" id="UP000664698"/>
    </source>
</evidence>